<evidence type="ECO:0000256" key="5">
    <source>
        <dbReference type="ARBA" id="ARBA00023136"/>
    </source>
</evidence>
<accession>A0ABU9KYN0</accession>
<comment type="subcellular location">
    <subcellularLocation>
        <location evidence="1">Membrane</location>
        <topology evidence="1">Multi-pass membrane protein</topology>
    </subcellularLocation>
</comment>
<sequence length="301" mass="34416">MSPKDYLIFFRWKNVLMILLIQLLFKYVLFEKFDIQVSLDHIDFILLALSTVFVAIAGYIINDIHDVKADIINKPEKLFVDKKLTRLTAQNLFIAFNSVGLLLGMYLSYHVGNTSFFIIYVLTSLLLYKYAKQLKKKLLLGNLIVSSIVFFCILMVAVFDVAPATNQYNLESQRSILNIVLLFGVFGFVLTFLREVVKDMEDIEGDKAIEARSIPIILGQRSAKRILITLTLLLMAAISLVSYYVYGEHKQVSIYLTTLVTLPLLYFIFRLSRAQHKTDFHKLSGILKIIMLLGILSVIVI</sequence>
<dbReference type="PANTHER" id="PTHR42723">
    <property type="entry name" value="CHLOROPHYLL SYNTHASE"/>
    <property type="match status" value="1"/>
</dbReference>
<name>A0ABU9KYN0_9FLAO</name>
<dbReference type="RefSeq" id="WP_342158260.1">
    <property type="nucleotide sequence ID" value="NZ_JBCDNA010000001.1"/>
</dbReference>
<feature type="transmembrane region" description="Helical" evidence="6">
    <location>
        <begin position="252"/>
        <end position="271"/>
    </location>
</feature>
<evidence type="ECO:0000256" key="4">
    <source>
        <dbReference type="ARBA" id="ARBA00022989"/>
    </source>
</evidence>
<dbReference type="EMBL" id="JBCDNA010000001">
    <property type="protein sequence ID" value="MEL4454665.1"/>
    <property type="molecule type" value="Genomic_DNA"/>
</dbReference>
<feature type="transmembrane region" description="Helical" evidence="6">
    <location>
        <begin position="175"/>
        <end position="193"/>
    </location>
</feature>
<keyword evidence="3 6" id="KW-0812">Transmembrane</keyword>
<organism evidence="7 8">
    <name type="scientific">Lutimonas vermicola</name>
    <dbReference type="NCBI Taxonomy" id="414288"/>
    <lineage>
        <taxon>Bacteria</taxon>
        <taxon>Pseudomonadati</taxon>
        <taxon>Bacteroidota</taxon>
        <taxon>Flavobacteriia</taxon>
        <taxon>Flavobacteriales</taxon>
        <taxon>Flavobacteriaceae</taxon>
        <taxon>Lutimonas</taxon>
    </lineage>
</organism>
<evidence type="ECO:0000256" key="1">
    <source>
        <dbReference type="ARBA" id="ARBA00004141"/>
    </source>
</evidence>
<evidence type="ECO:0000256" key="2">
    <source>
        <dbReference type="ARBA" id="ARBA00022475"/>
    </source>
</evidence>
<dbReference type="InterPro" id="IPR044878">
    <property type="entry name" value="UbiA_sf"/>
</dbReference>
<evidence type="ECO:0000256" key="6">
    <source>
        <dbReference type="SAM" id="Phobius"/>
    </source>
</evidence>
<dbReference type="InterPro" id="IPR050475">
    <property type="entry name" value="Prenyltransferase_related"/>
</dbReference>
<dbReference type="Proteomes" id="UP001474120">
    <property type="component" value="Unassembled WGS sequence"/>
</dbReference>
<dbReference type="InterPro" id="IPR000537">
    <property type="entry name" value="UbiA_prenyltransferase"/>
</dbReference>
<dbReference type="CDD" id="cd13961">
    <property type="entry name" value="PT_UbiA_DGGGPS"/>
    <property type="match status" value="1"/>
</dbReference>
<reference evidence="7 8" key="1">
    <citation type="submission" date="2024-04" db="EMBL/GenBank/DDBJ databases">
        <title>whole genome sequencing of Lutimonas vermicola strain IMCC1616.</title>
        <authorList>
            <person name="Bae S.S."/>
        </authorList>
    </citation>
    <scope>NUCLEOTIDE SEQUENCE [LARGE SCALE GENOMIC DNA]</scope>
    <source>
        <strain evidence="7 8">IMCC1616</strain>
    </source>
</reference>
<feature type="transmembrane region" description="Helical" evidence="6">
    <location>
        <begin position="283"/>
        <end position="300"/>
    </location>
</feature>
<feature type="transmembrane region" description="Helical" evidence="6">
    <location>
        <begin position="42"/>
        <end position="61"/>
    </location>
</feature>
<dbReference type="Gene3D" id="1.10.357.140">
    <property type="entry name" value="UbiA prenyltransferase"/>
    <property type="match status" value="1"/>
</dbReference>
<keyword evidence="4 6" id="KW-1133">Transmembrane helix</keyword>
<dbReference type="Gene3D" id="1.20.120.1780">
    <property type="entry name" value="UbiA prenyltransferase"/>
    <property type="match status" value="1"/>
</dbReference>
<dbReference type="Pfam" id="PF01040">
    <property type="entry name" value="UbiA"/>
    <property type="match status" value="1"/>
</dbReference>
<feature type="transmembrane region" description="Helical" evidence="6">
    <location>
        <begin position="138"/>
        <end position="159"/>
    </location>
</feature>
<keyword evidence="2" id="KW-1003">Cell membrane</keyword>
<evidence type="ECO:0000313" key="7">
    <source>
        <dbReference type="EMBL" id="MEL4454665.1"/>
    </source>
</evidence>
<feature type="transmembrane region" description="Helical" evidence="6">
    <location>
        <begin position="12"/>
        <end position="30"/>
    </location>
</feature>
<evidence type="ECO:0000313" key="8">
    <source>
        <dbReference type="Proteomes" id="UP001474120"/>
    </source>
</evidence>
<keyword evidence="8" id="KW-1185">Reference proteome</keyword>
<comment type="caution">
    <text evidence="7">The sequence shown here is derived from an EMBL/GenBank/DDBJ whole genome shotgun (WGS) entry which is preliminary data.</text>
</comment>
<protein>
    <submittedName>
        <fullName evidence="7">Geranylgeranylglycerol-phosphate geranylgeranyltransferase</fullName>
    </submittedName>
</protein>
<feature type="transmembrane region" description="Helical" evidence="6">
    <location>
        <begin position="92"/>
        <end position="109"/>
    </location>
</feature>
<feature type="transmembrane region" description="Helical" evidence="6">
    <location>
        <begin position="226"/>
        <end position="246"/>
    </location>
</feature>
<keyword evidence="5 6" id="KW-0472">Membrane</keyword>
<proteinExistence type="predicted"/>
<dbReference type="PANTHER" id="PTHR42723:SF1">
    <property type="entry name" value="CHLOROPHYLL SYNTHASE, CHLOROPLASTIC"/>
    <property type="match status" value="1"/>
</dbReference>
<evidence type="ECO:0000256" key="3">
    <source>
        <dbReference type="ARBA" id="ARBA00022692"/>
    </source>
</evidence>
<feature type="transmembrane region" description="Helical" evidence="6">
    <location>
        <begin position="115"/>
        <end position="131"/>
    </location>
</feature>
<gene>
    <name evidence="7" type="ORF">AABB81_02065</name>
</gene>